<sequence length="133" mass="14887">MKGRAHLMELHLDKTYPKYPPSISASFLDNIASILGTQLPKPKELEENDKKIECGICYAQCLPIDEELGPMSGTGTDYTCENTNCSRAFHSVCLGDWLRSLTTTRQSFDVLFGNCPYCSEPVAVKINHEKKQI</sequence>
<evidence type="ECO:0000313" key="2">
    <source>
        <dbReference type="EMBL" id="KAJ4848783.1"/>
    </source>
</evidence>
<dbReference type="EMBL" id="JAKUCV010000800">
    <property type="protein sequence ID" value="KAJ4848783.1"/>
    <property type="molecule type" value="Genomic_DNA"/>
</dbReference>
<proteinExistence type="predicted"/>
<organism evidence="2 3">
    <name type="scientific">Turnera subulata</name>
    <dbReference type="NCBI Taxonomy" id="218843"/>
    <lineage>
        <taxon>Eukaryota</taxon>
        <taxon>Viridiplantae</taxon>
        <taxon>Streptophyta</taxon>
        <taxon>Embryophyta</taxon>
        <taxon>Tracheophyta</taxon>
        <taxon>Spermatophyta</taxon>
        <taxon>Magnoliopsida</taxon>
        <taxon>eudicotyledons</taxon>
        <taxon>Gunneridae</taxon>
        <taxon>Pentapetalae</taxon>
        <taxon>rosids</taxon>
        <taxon>fabids</taxon>
        <taxon>Malpighiales</taxon>
        <taxon>Passifloraceae</taxon>
        <taxon>Turnera</taxon>
    </lineage>
</organism>
<protein>
    <recommendedName>
        <fullName evidence="1">FANCL C-terminal domain-containing protein</fullName>
    </recommendedName>
</protein>
<dbReference type="OrthoDB" id="10263265at2759"/>
<dbReference type="AlphaFoldDB" id="A0A9Q0GFP2"/>
<dbReference type="Proteomes" id="UP001141552">
    <property type="component" value="Unassembled WGS sequence"/>
</dbReference>
<dbReference type="InterPro" id="IPR026850">
    <property type="entry name" value="FANCL_C"/>
</dbReference>
<feature type="domain" description="FANCL C-terminal" evidence="1">
    <location>
        <begin position="51"/>
        <end position="126"/>
    </location>
</feature>
<dbReference type="InterPro" id="IPR026848">
    <property type="entry name" value="Fancl"/>
</dbReference>
<evidence type="ECO:0000259" key="1">
    <source>
        <dbReference type="Pfam" id="PF11793"/>
    </source>
</evidence>
<keyword evidence="3" id="KW-1185">Reference proteome</keyword>
<comment type="caution">
    <text evidence="2">The sequence shown here is derived from an EMBL/GenBank/DDBJ whole genome shotgun (WGS) entry which is preliminary data.</text>
</comment>
<dbReference type="Gene3D" id="3.30.40.10">
    <property type="entry name" value="Zinc/RING finger domain, C3HC4 (zinc finger)"/>
    <property type="match status" value="1"/>
</dbReference>
<dbReference type="GO" id="GO:0043240">
    <property type="term" value="C:Fanconi anaemia nuclear complex"/>
    <property type="evidence" value="ECO:0007669"/>
    <property type="project" value="InterPro"/>
</dbReference>
<reference evidence="2" key="2">
    <citation type="journal article" date="2023" name="Plants (Basel)">
        <title>Annotation of the Turnera subulata (Passifloraceae) Draft Genome Reveals the S-Locus Evolved after the Divergence of Turneroideae from Passifloroideae in a Stepwise Manner.</title>
        <authorList>
            <person name="Henning P.M."/>
            <person name="Roalson E.H."/>
            <person name="Mir W."/>
            <person name="McCubbin A.G."/>
            <person name="Shore J.S."/>
        </authorList>
    </citation>
    <scope>NUCLEOTIDE SEQUENCE</scope>
    <source>
        <strain evidence="2">F60SS</strain>
    </source>
</reference>
<reference evidence="2" key="1">
    <citation type="submission" date="2022-02" db="EMBL/GenBank/DDBJ databases">
        <authorList>
            <person name="Henning P.M."/>
            <person name="McCubbin A.G."/>
            <person name="Shore J.S."/>
        </authorList>
    </citation>
    <scope>NUCLEOTIDE SEQUENCE</scope>
    <source>
        <strain evidence="2">F60SS</strain>
        <tissue evidence="2">Leaves</tissue>
    </source>
</reference>
<dbReference type="GO" id="GO:0006513">
    <property type="term" value="P:protein monoubiquitination"/>
    <property type="evidence" value="ECO:0007669"/>
    <property type="project" value="TreeGrafter"/>
</dbReference>
<dbReference type="GO" id="GO:0036297">
    <property type="term" value="P:interstrand cross-link repair"/>
    <property type="evidence" value="ECO:0007669"/>
    <property type="project" value="InterPro"/>
</dbReference>
<name>A0A9Q0GFP2_9ROSI</name>
<dbReference type="PANTHER" id="PTHR13206:SF0">
    <property type="entry name" value="E3 UBIQUITIN-PROTEIN LIGASE FANCL"/>
    <property type="match status" value="1"/>
</dbReference>
<dbReference type="Pfam" id="PF11793">
    <property type="entry name" value="FANCL_C"/>
    <property type="match status" value="1"/>
</dbReference>
<dbReference type="SMART" id="SM01197">
    <property type="entry name" value="FANCL_C"/>
    <property type="match status" value="1"/>
</dbReference>
<accession>A0A9Q0GFP2</accession>
<gene>
    <name evidence="2" type="ORF">Tsubulata_042191</name>
</gene>
<dbReference type="PANTHER" id="PTHR13206">
    <property type="entry name" value="UBIQUITIN LIGASE PROTEIN PHF9 FANCONI ANEMIA GROUP L PROTEIN"/>
    <property type="match status" value="1"/>
</dbReference>
<evidence type="ECO:0000313" key="3">
    <source>
        <dbReference type="Proteomes" id="UP001141552"/>
    </source>
</evidence>
<dbReference type="SUPFAM" id="SSF57850">
    <property type="entry name" value="RING/U-box"/>
    <property type="match status" value="1"/>
</dbReference>
<dbReference type="CDD" id="cd16490">
    <property type="entry name" value="RING-CH-C4HC3_FANCL"/>
    <property type="match status" value="1"/>
</dbReference>
<dbReference type="InterPro" id="IPR013083">
    <property type="entry name" value="Znf_RING/FYVE/PHD"/>
</dbReference>
<dbReference type="GO" id="GO:0061630">
    <property type="term" value="F:ubiquitin protein ligase activity"/>
    <property type="evidence" value="ECO:0007669"/>
    <property type="project" value="TreeGrafter"/>
</dbReference>